<sequence>MVHGGFFHCLVSSEFFVLIGFDVSVQIQKRACSCSHRR</sequence>
<gene>
    <name evidence="1" type="ORF">HNP55_003102</name>
</gene>
<evidence type="ECO:0000313" key="2">
    <source>
        <dbReference type="Proteomes" id="UP000562027"/>
    </source>
</evidence>
<keyword evidence="2" id="KW-1185">Reference proteome</keyword>
<name>A0A840LED2_9BURK</name>
<evidence type="ECO:0000313" key="1">
    <source>
        <dbReference type="EMBL" id="MBB4844558.1"/>
    </source>
</evidence>
<proteinExistence type="predicted"/>
<protein>
    <submittedName>
        <fullName evidence="1">Uncharacterized protein</fullName>
    </submittedName>
</protein>
<dbReference type="EMBL" id="JACHLP010000006">
    <property type="protein sequence ID" value="MBB4844558.1"/>
    <property type="molecule type" value="Genomic_DNA"/>
</dbReference>
<reference evidence="1 2" key="1">
    <citation type="submission" date="2020-08" db="EMBL/GenBank/DDBJ databases">
        <title>Functional genomics of gut bacteria from endangered species of beetles.</title>
        <authorList>
            <person name="Carlos-Shanley C."/>
        </authorList>
    </citation>
    <scope>NUCLEOTIDE SEQUENCE [LARGE SCALE GENOMIC DNA]</scope>
    <source>
        <strain evidence="1 2">S00239</strain>
    </source>
</reference>
<dbReference type="AlphaFoldDB" id="A0A840LED2"/>
<comment type="caution">
    <text evidence="1">The sequence shown here is derived from an EMBL/GenBank/DDBJ whole genome shotgun (WGS) entry which is preliminary data.</text>
</comment>
<dbReference type="Proteomes" id="UP000562027">
    <property type="component" value="Unassembled WGS sequence"/>
</dbReference>
<accession>A0A840LED2</accession>
<organism evidence="1 2">
    <name type="scientific">Roseateles oligotrophus</name>
    <dbReference type="NCBI Taxonomy" id="1769250"/>
    <lineage>
        <taxon>Bacteria</taxon>
        <taxon>Pseudomonadati</taxon>
        <taxon>Pseudomonadota</taxon>
        <taxon>Betaproteobacteria</taxon>
        <taxon>Burkholderiales</taxon>
        <taxon>Sphaerotilaceae</taxon>
        <taxon>Roseateles</taxon>
    </lineage>
</organism>